<accession>A0A6C0J424</accession>
<protein>
    <submittedName>
        <fullName evidence="2">Uncharacterized protein</fullName>
    </submittedName>
</protein>
<proteinExistence type="predicted"/>
<sequence>MSTNNNYIFHNEKLKNNFKNIISIKHKICITKNNVTTKLTELKKLHGDMIKDNNKQIFLFCLDSFFYQYKIFFMEFEHIKKLRAILNNRMYCDYYKLHNIIIKFCKEHIQDETLDIPTFPVYKDLEPFQEYRIEDIISLHDSILTLINILHNETTRKEDAILHYNETHKVGFSISNFLNTLTHENRILQEQISLFVNYISFFHISQKKQLKKLHSRIDEFYNEVDENININYTYSINDIEDAETDLELLNENANELMDNIENMNMNMNENSNSLKKSPIQQIGNNDVIFDDTIELKEFKSINNS</sequence>
<dbReference type="EMBL" id="MN740307">
    <property type="protein sequence ID" value="QHT99376.1"/>
    <property type="molecule type" value="Genomic_DNA"/>
</dbReference>
<organism evidence="2">
    <name type="scientific">viral metagenome</name>
    <dbReference type="NCBI Taxonomy" id="1070528"/>
    <lineage>
        <taxon>unclassified sequences</taxon>
        <taxon>metagenomes</taxon>
        <taxon>organismal metagenomes</taxon>
    </lineage>
</organism>
<reference evidence="2" key="1">
    <citation type="journal article" date="2020" name="Nature">
        <title>Giant virus diversity and host interactions through global metagenomics.</title>
        <authorList>
            <person name="Schulz F."/>
            <person name="Roux S."/>
            <person name="Paez-Espino D."/>
            <person name="Jungbluth S."/>
            <person name="Walsh D.A."/>
            <person name="Denef V.J."/>
            <person name="McMahon K.D."/>
            <person name="Konstantinidis K.T."/>
            <person name="Eloe-Fadrosh E.A."/>
            <person name="Kyrpides N.C."/>
            <person name="Woyke T."/>
        </authorList>
    </citation>
    <scope>NUCLEOTIDE SEQUENCE</scope>
    <source>
        <strain evidence="2">GVMAG-M-3300025699-48</strain>
    </source>
</reference>
<feature type="coiled-coil region" evidence="1">
    <location>
        <begin position="236"/>
        <end position="277"/>
    </location>
</feature>
<keyword evidence="1" id="KW-0175">Coiled coil</keyword>
<dbReference type="AlphaFoldDB" id="A0A6C0J424"/>
<evidence type="ECO:0000256" key="1">
    <source>
        <dbReference type="SAM" id="Coils"/>
    </source>
</evidence>
<name>A0A6C0J424_9ZZZZ</name>
<evidence type="ECO:0000313" key="2">
    <source>
        <dbReference type="EMBL" id="QHT99376.1"/>
    </source>
</evidence>